<evidence type="ECO:0008006" key="3">
    <source>
        <dbReference type="Google" id="ProtNLM"/>
    </source>
</evidence>
<dbReference type="EMBL" id="LT670818">
    <property type="protein sequence ID" value="SHH29711.1"/>
    <property type="molecule type" value="Genomic_DNA"/>
</dbReference>
<evidence type="ECO:0000313" key="1">
    <source>
        <dbReference type="EMBL" id="SHH29711.1"/>
    </source>
</evidence>
<dbReference type="OrthoDB" id="8449563at2"/>
<reference evidence="1 2" key="1">
    <citation type="submission" date="2016-11" db="EMBL/GenBank/DDBJ databases">
        <authorList>
            <person name="Jaros S."/>
            <person name="Januszkiewicz K."/>
            <person name="Wedrychowicz H."/>
        </authorList>
    </citation>
    <scope>NUCLEOTIDE SEQUENCE [LARGE SCALE GENOMIC DNA]</scope>
    <source>
        <strain evidence="1 2">GAS242</strain>
    </source>
</reference>
<proteinExistence type="predicted"/>
<sequence>MSQTSSEVVQTTTKLKAIYALSPPLRIDSESASNLYHKFFEDLGSKRTIPIRDSFTHNGELLAITARPCTASQKKRHFSKSPFLQIGDRVLEFSATFAFPGQERFFLVDQTGARISRTIEQSIADWRSSLSLDLELTIQSFFCALAIAYEGAIRPTQNVWIQDGSEYGTDRLYLSEIHESIEFLREKNAFPELDLKLNKVINWTFAQNGIFDGYSDTPASRALNYFTRLFVNNYRNDELSDLVWALAGIEALLVEGGRSSMGQLREKLGALFVDTIDFPWLSKMIADSYSFRSRMVHGDRQIRSFFRSHEEESKKRFDEEYNSQLFAIGMLVLLLRFVISRDLTELHFNTVFKG</sequence>
<organism evidence="1 2">
    <name type="scientific">Bradyrhizobium erythrophlei</name>
    <dbReference type="NCBI Taxonomy" id="1437360"/>
    <lineage>
        <taxon>Bacteria</taxon>
        <taxon>Pseudomonadati</taxon>
        <taxon>Pseudomonadota</taxon>
        <taxon>Alphaproteobacteria</taxon>
        <taxon>Hyphomicrobiales</taxon>
        <taxon>Nitrobacteraceae</taxon>
        <taxon>Bradyrhizobium</taxon>
    </lineage>
</organism>
<name>A0A1M5RU78_9BRAD</name>
<dbReference type="RefSeq" id="WP_154073577.1">
    <property type="nucleotide sequence ID" value="NZ_LT670818.1"/>
</dbReference>
<protein>
    <recommendedName>
        <fullName evidence="3">Apea-like HEPN domain-containing protein</fullName>
    </recommendedName>
</protein>
<dbReference type="Proteomes" id="UP000190675">
    <property type="component" value="Chromosome I"/>
</dbReference>
<accession>A0A1M5RU78</accession>
<evidence type="ECO:0000313" key="2">
    <source>
        <dbReference type="Proteomes" id="UP000190675"/>
    </source>
</evidence>
<gene>
    <name evidence="1" type="ORF">SAMN05444169_6762</name>
</gene>
<dbReference type="AlphaFoldDB" id="A0A1M5RU78"/>